<dbReference type="Proteomes" id="UP001642484">
    <property type="component" value="Unassembled WGS sequence"/>
</dbReference>
<evidence type="ECO:0000313" key="2">
    <source>
        <dbReference type="EMBL" id="CAK9014263.1"/>
    </source>
</evidence>
<reference evidence="2 3" key="1">
    <citation type="submission" date="2024-02" db="EMBL/GenBank/DDBJ databases">
        <authorList>
            <person name="Chen Y."/>
            <person name="Shah S."/>
            <person name="Dougan E. K."/>
            <person name="Thang M."/>
            <person name="Chan C."/>
        </authorList>
    </citation>
    <scope>NUCLEOTIDE SEQUENCE [LARGE SCALE GENOMIC DNA]</scope>
</reference>
<proteinExistence type="predicted"/>
<comment type="caution">
    <text evidence="2">The sequence shown here is derived from an EMBL/GenBank/DDBJ whole genome shotgun (WGS) entry which is preliminary data.</text>
</comment>
<keyword evidence="3" id="KW-1185">Reference proteome</keyword>
<feature type="compositionally biased region" description="Basic and acidic residues" evidence="1">
    <location>
        <begin position="651"/>
        <end position="674"/>
    </location>
</feature>
<dbReference type="PANTHER" id="PTHR48125:SF12">
    <property type="entry name" value="AT HOOK TRANSCRIPTION FACTOR FAMILY-RELATED"/>
    <property type="match status" value="1"/>
</dbReference>
<feature type="region of interest" description="Disordered" evidence="1">
    <location>
        <begin position="1013"/>
        <end position="1100"/>
    </location>
</feature>
<feature type="region of interest" description="Disordered" evidence="1">
    <location>
        <begin position="212"/>
        <end position="255"/>
    </location>
</feature>
<protein>
    <recommendedName>
        <fullName evidence="4">Replication protein A 70 kDa DNA-binding subunit</fullName>
    </recommendedName>
</protein>
<evidence type="ECO:0000256" key="1">
    <source>
        <dbReference type="SAM" id="MobiDB-lite"/>
    </source>
</evidence>
<dbReference type="EMBL" id="CAXAMN010005557">
    <property type="protein sequence ID" value="CAK9014263.1"/>
    <property type="molecule type" value="Genomic_DNA"/>
</dbReference>
<sequence>MASGGSATEGFWSSLGSGPLSSSELELLGALLALGQKARDVLPQGVSIQEWAERRVPPDQIAEVNRSGIVFIPSSAPAAPPAARTALPEPWPEPAPAVPELGASVRQSVVKSLVQGVKSWGAGLLGVVLRPLRMPEQPKLEVPDNTFYFDPMTKRWRQHGVDDVDVSNIDPNTGRTIQQDHQMLGPPPMSQTSGCLMQSQKAHPCSGSLYVDPLKPSQPGQPVKPLEPQPVKPMHPVEPAQHLQPTMPQAQPQQPQPLESAQLLQPLESAQMLQPSVQPVAQPVAQPEVDFIPCSEHATLVPQEALNSQGAPKGIALAGPGDGSLLRVWCGSCVPEVVLVSTLASDRVSGISPKFNGSFAEVITDLPEVVFRQVSGDGTKRPLFLLRQKERWRFAKDLKDSRCYIRSQKSAQCAWDNLQWEKRNEQGTWETLPDAKLCLLQASDLESKSLKDAARDIFKLTKTGVRLTHFKCMANDCPKSCGNAAAHDWGLKDEGQLLGHLAYYHRSSPVYHERINQAWDQQLADELDNSPQSTEQLLSDFKASLDEHCYELKVQTISSEHHINKVRKIMEKEQIQPHELLPNIETIYEDVLTWPEDKSSKGHYSTSLRWLMKFREVRVLRRASAAGHRGEQKSETKGGATSSFPLRRAAKGGDRTVEPDSKRPRLATPKKEAPEAPPPPAASPMPKPSERLGSGAVRRIAEAEDPFAAILKLSKEKEVAPPSQRSSEHDERHRAPRHSERSASPALHAARPAPQGDQPRLSMHFARIWAGNREAAEEIANAVEARCKEFFHADTIQRRKLIASMDPSLGDRLWLWAYSGVRNVDQVSDILHVLVASAGQQPSLERLFELLRRLLVISSSPFGSVMALAPALNHLLSSNFEELRLHLSLKKLEIFAKKAFHFSELCGHRGGGMSAASVQLCAFGALLAGQLRFAERLSGQDVDELLKQLLSGFRPDLPYRPWLYRVALLSGILWNLRPQKARDALLRAPTPVSCTPEELRQLKALQTLAKEKAMEQAKAAGRPWADERGHSDSERPVATPTRTQGSSPGSQEAQEAPRRPSLAPKAALPQGVPSIQLLDVQGSAGEAKVQGQIRRRNRHRTGTSFHITLHDSSGEIDVKFWQEAASKFMEDSRLQEGNVVLLKGFSFTELKGASLEFAPAGRKHCLSFSVASSVEIQLLKDMPETTVSEARRLPLNARLSLRARVQSVESLNVAQPGMRWQCMRKIHLQELEREEGPGITLTLWNQMARDYGEKQLPPGQRIFVRNAKVTEYLRSKELTGCSEIALI</sequence>
<organism evidence="2 3">
    <name type="scientific">Durusdinium trenchii</name>
    <dbReference type="NCBI Taxonomy" id="1381693"/>
    <lineage>
        <taxon>Eukaryota</taxon>
        <taxon>Sar</taxon>
        <taxon>Alveolata</taxon>
        <taxon>Dinophyceae</taxon>
        <taxon>Suessiales</taxon>
        <taxon>Symbiodiniaceae</taxon>
        <taxon>Durusdinium</taxon>
    </lineage>
</organism>
<name>A0ABP0JIL0_9DINO</name>
<dbReference type="InterPro" id="IPR012340">
    <property type="entry name" value="NA-bd_OB-fold"/>
</dbReference>
<feature type="compositionally biased region" description="Polar residues" evidence="1">
    <location>
        <begin position="1040"/>
        <end position="1053"/>
    </location>
</feature>
<evidence type="ECO:0000313" key="3">
    <source>
        <dbReference type="Proteomes" id="UP001642484"/>
    </source>
</evidence>
<feature type="region of interest" description="Disordered" evidence="1">
    <location>
        <begin position="712"/>
        <end position="759"/>
    </location>
</feature>
<gene>
    <name evidence="2" type="ORF">CCMP2556_LOCUS11603</name>
</gene>
<dbReference type="PANTHER" id="PTHR48125">
    <property type="entry name" value="LP07818P1"/>
    <property type="match status" value="1"/>
</dbReference>
<feature type="compositionally biased region" description="Pro residues" evidence="1">
    <location>
        <begin position="675"/>
        <end position="687"/>
    </location>
</feature>
<feature type="compositionally biased region" description="Basic and acidic residues" evidence="1">
    <location>
        <begin position="1024"/>
        <end position="1035"/>
    </location>
</feature>
<dbReference type="SUPFAM" id="SSF50249">
    <property type="entry name" value="Nucleic acid-binding proteins"/>
    <property type="match status" value="1"/>
</dbReference>
<evidence type="ECO:0008006" key="4">
    <source>
        <dbReference type="Google" id="ProtNLM"/>
    </source>
</evidence>
<feature type="compositionally biased region" description="Basic and acidic residues" evidence="1">
    <location>
        <begin position="726"/>
        <end position="741"/>
    </location>
</feature>
<dbReference type="Gene3D" id="2.40.50.140">
    <property type="entry name" value="Nucleic acid-binding proteins"/>
    <property type="match status" value="1"/>
</dbReference>
<feature type="region of interest" description="Disordered" evidence="1">
    <location>
        <begin position="623"/>
        <end position="692"/>
    </location>
</feature>
<accession>A0ABP0JIL0</accession>